<gene>
    <name evidence="1" type="ORF">H6B30_01750</name>
</gene>
<dbReference type="Gene3D" id="1.10.10.1150">
    <property type="entry name" value="Coenzyme PQQ synthesis protein D (PqqD)"/>
    <property type="match status" value="1"/>
</dbReference>
<dbReference type="InterPro" id="IPR008792">
    <property type="entry name" value="PQQD"/>
</dbReference>
<protein>
    <submittedName>
        <fullName evidence="1">PqqD family protein</fullName>
    </submittedName>
</protein>
<sequence>MISNKIKPKANLRLRKVGKQYMIVESCADNVNMSNVFSLNKTAARLWERIEQADVTTAELVDWLCSVYDVDAVTAYRDVERQLSEWRSFGLLE</sequence>
<evidence type="ECO:0000313" key="1">
    <source>
        <dbReference type="EMBL" id="MBM6660488.1"/>
    </source>
</evidence>
<evidence type="ECO:0000313" key="2">
    <source>
        <dbReference type="Proteomes" id="UP000764045"/>
    </source>
</evidence>
<dbReference type="Proteomes" id="UP000764045">
    <property type="component" value="Unassembled WGS sequence"/>
</dbReference>
<reference evidence="1 2" key="1">
    <citation type="journal article" date="2021" name="Sci. Rep.">
        <title>The distribution of antibiotic resistance genes in chicken gut microbiota commensals.</title>
        <authorList>
            <person name="Juricova H."/>
            <person name="Matiasovicova J."/>
            <person name="Kubasova T."/>
            <person name="Cejkova D."/>
            <person name="Rychlik I."/>
        </authorList>
    </citation>
    <scope>NUCLEOTIDE SEQUENCE [LARGE SCALE GENOMIC DNA]</scope>
    <source>
        <strain evidence="1 2">An819</strain>
    </source>
</reference>
<dbReference type="EMBL" id="JACJJL010000002">
    <property type="protein sequence ID" value="MBM6660488.1"/>
    <property type="molecule type" value="Genomic_DNA"/>
</dbReference>
<dbReference type="AlphaFoldDB" id="A0A939B0B8"/>
<dbReference type="InterPro" id="IPR041881">
    <property type="entry name" value="PqqD_sf"/>
</dbReference>
<keyword evidence="2" id="KW-1185">Reference proteome</keyword>
<proteinExistence type="predicted"/>
<name>A0A939B0B8_9BACT</name>
<dbReference type="RefSeq" id="WP_205107294.1">
    <property type="nucleotide sequence ID" value="NZ_CAWUJD010000001.1"/>
</dbReference>
<accession>A0A939B0B8</accession>
<comment type="caution">
    <text evidence="1">The sequence shown here is derived from an EMBL/GenBank/DDBJ whole genome shotgun (WGS) entry which is preliminary data.</text>
</comment>
<organism evidence="1 2">
    <name type="scientific">Marseilla massiliensis</name>
    <dbReference type="NCBI Taxonomy" id="1841864"/>
    <lineage>
        <taxon>Bacteria</taxon>
        <taxon>Pseudomonadati</taxon>
        <taxon>Bacteroidota</taxon>
        <taxon>Bacteroidia</taxon>
        <taxon>Bacteroidales</taxon>
        <taxon>Prevotellaceae</taxon>
        <taxon>Marseilla</taxon>
    </lineage>
</organism>
<dbReference type="Pfam" id="PF05402">
    <property type="entry name" value="PqqD"/>
    <property type="match status" value="1"/>
</dbReference>